<dbReference type="InterPro" id="IPR017900">
    <property type="entry name" value="4Fe4S_Fe_S_CS"/>
</dbReference>
<organism evidence="2">
    <name type="scientific">hydrothermal vent metagenome</name>
    <dbReference type="NCBI Taxonomy" id="652676"/>
    <lineage>
        <taxon>unclassified sequences</taxon>
        <taxon>metagenomes</taxon>
        <taxon>ecological metagenomes</taxon>
    </lineage>
</organism>
<name>A0A1W1BPI1_9ZZZZ</name>
<dbReference type="Gene3D" id="3.30.70.20">
    <property type="match status" value="1"/>
</dbReference>
<proteinExistence type="predicted"/>
<dbReference type="SUPFAM" id="SSF54862">
    <property type="entry name" value="4Fe-4S ferredoxins"/>
    <property type="match status" value="1"/>
</dbReference>
<evidence type="ECO:0000313" key="2">
    <source>
        <dbReference type="EMBL" id="SFV55433.1"/>
    </source>
</evidence>
<dbReference type="EMBL" id="FPHK01000016">
    <property type="protein sequence ID" value="SFV55433.1"/>
    <property type="molecule type" value="Genomic_DNA"/>
</dbReference>
<protein>
    <submittedName>
        <fullName evidence="2">Ferredoxin</fullName>
    </submittedName>
</protein>
<dbReference type="Pfam" id="PF12838">
    <property type="entry name" value="Fer4_7"/>
    <property type="match status" value="1"/>
</dbReference>
<gene>
    <name evidence="2" type="ORF">MNB_SM-6-1550</name>
</gene>
<reference evidence="2" key="1">
    <citation type="submission" date="2016-10" db="EMBL/GenBank/DDBJ databases">
        <authorList>
            <person name="de Groot N.N."/>
        </authorList>
    </citation>
    <scope>NUCLEOTIDE SEQUENCE</scope>
</reference>
<feature type="domain" description="4Fe-4S ferredoxin-type" evidence="1">
    <location>
        <begin position="1"/>
        <end position="29"/>
    </location>
</feature>
<evidence type="ECO:0000259" key="1">
    <source>
        <dbReference type="PROSITE" id="PS51379"/>
    </source>
</evidence>
<accession>A0A1W1BPI1</accession>
<dbReference type="PROSITE" id="PS51379">
    <property type="entry name" value="4FE4S_FER_2"/>
    <property type="match status" value="1"/>
</dbReference>
<dbReference type="AlphaFoldDB" id="A0A1W1BPI1"/>
<sequence>MAVLITDTCINCGACIDECPVEAIVDEDDNPTGEETYYVYGDKCVECVGHHDEPACATACPTEGCIVWDAVGDSPEHREDITDEQRSNHEPVVE</sequence>
<dbReference type="InterPro" id="IPR017896">
    <property type="entry name" value="4Fe4S_Fe-S-bd"/>
</dbReference>
<dbReference type="PROSITE" id="PS00198">
    <property type="entry name" value="4FE4S_FER_1"/>
    <property type="match status" value="1"/>
</dbReference>